<reference evidence="2 3" key="1">
    <citation type="journal article" date="2018" name="Mol. Plant">
        <title>The genome of Artemisia annua provides insight into the evolution of Asteraceae family and artemisinin biosynthesis.</title>
        <authorList>
            <person name="Shen Q."/>
            <person name="Zhang L."/>
            <person name="Liao Z."/>
            <person name="Wang S."/>
            <person name="Yan T."/>
            <person name="Shi P."/>
            <person name="Liu M."/>
            <person name="Fu X."/>
            <person name="Pan Q."/>
            <person name="Wang Y."/>
            <person name="Lv Z."/>
            <person name="Lu X."/>
            <person name="Zhang F."/>
            <person name="Jiang W."/>
            <person name="Ma Y."/>
            <person name="Chen M."/>
            <person name="Hao X."/>
            <person name="Li L."/>
            <person name="Tang Y."/>
            <person name="Lv G."/>
            <person name="Zhou Y."/>
            <person name="Sun X."/>
            <person name="Brodelius P.E."/>
            <person name="Rose J.K.C."/>
            <person name="Tang K."/>
        </authorList>
    </citation>
    <scope>NUCLEOTIDE SEQUENCE [LARGE SCALE GENOMIC DNA]</scope>
    <source>
        <strain evidence="3">cv. Huhao1</strain>
        <tissue evidence="2">Leaf</tissue>
    </source>
</reference>
<feature type="region of interest" description="Disordered" evidence="1">
    <location>
        <begin position="1"/>
        <end position="48"/>
    </location>
</feature>
<accession>A0A2U1PWC2</accession>
<comment type="caution">
    <text evidence="2">The sequence shown here is derived from an EMBL/GenBank/DDBJ whole genome shotgun (WGS) entry which is preliminary data.</text>
</comment>
<proteinExistence type="predicted"/>
<keyword evidence="3" id="KW-1185">Reference proteome</keyword>
<feature type="compositionally biased region" description="Polar residues" evidence="1">
    <location>
        <begin position="1"/>
        <end position="21"/>
    </location>
</feature>
<dbReference type="PANTHER" id="PTHR47512:SF3">
    <property type="entry name" value="CHALCONE-FLAVONONE ISOMERASE FAMILY PROTEIN"/>
    <property type="match status" value="1"/>
</dbReference>
<protein>
    <submittedName>
        <fullName evidence="2">Uncharacterized protein</fullName>
    </submittedName>
</protein>
<evidence type="ECO:0000313" key="3">
    <source>
        <dbReference type="Proteomes" id="UP000245207"/>
    </source>
</evidence>
<dbReference type="OrthoDB" id="162989at2759"/>
<gene>
    <name evidence="2" type="ORF">CTI12_AA105290</name>
</gene>
<name>A0A2U1PWC2_ARTAN</name>
<dbReference type="PANTHER" id="PTHR47512">
    <property type="entry name" value="EXPRESSED PROTEIN"/>
    <property type="match status" value="1"/>
</dbReference>
<evidence type="ECO:0000256" key="1">
    <source>
        <dbReference type="SAM" id="MobiDB-lite"/>
    </source>
</evidence>
<dbReference type="Proteomes" id="UP000245207">
    <property type="component" value="Unassembled WGS sequence"/>
</dbReference>
<dbReference type="EMBL" id="PKPP01000661">
    <property type="protein sequence ID" value="PWA90035.1"/>
    <property type="molecule type" value="Genomic_DNA"/>
</dbReference>
<dbReference type="AlphaFoldDB" id="A0A2U1PWC2"/>
<organism evidence="2 3">
    <name type="scientific">Artemisia annua</name>
    <name type="common">Sweet wormwood</name>
    <dbReference type="NCBI Taxonomy" id="35608"/>
    <lineage>
        <taxon>Eukaryota</taxon>
        <taxon>Viridiplantae</taxon>
        <taxon>Streptophyta</taxon>
        <taxon>Embryophyta</taxon>
        <taxon>Tracheophyta</taxon>
        <taxon>Spermatophyta</taxon>
        <taxon>Magnoliopsida</taxon>
        <taxon>eudicotyledons</taxon>
        <taxon>Gunneridae</taxon>
        <taxon>Pentapetalae</taxon>
        <taxon>asterids</taxon>
        <taxon>campanulids</taxon>
        <taxon>Asterales</taxon>
        <taxon>Asteraceae</taxon>
        <taxon>Asteroideae</taxon>
        <taxon>Anthemideae</taxon>
        <taxon>Artemisiinae</taxon>
        <taxon>Artemisia</taxon>
    </lineage>
</organism>
<evidence type="ECO:0000313" key="2">
    <source>
        <dbReference type="EMBL" id="PWA90035.1"/>
    </source>
</evidence>
<dbReference type="STRING" id="35608.A0A2U1PWC2"/>
<sequence>METPLSSRRITRSQAKSMSSRCENDESLKGVSKSAQKKGKHQEKEKSALIDITNGSPIVGLAMGSLKTPGSKKGVMMSKRAVTTPGSGESLLRGQVKTLLQRVEEEGVIPKISFDHTSLNYKRFVNSPMAILAPTPANTPQVYDFSTNKGLESFTVSPVAENFNFTKMLNEIIAAPNQEEKDETARTLFMDFSEKSQDSDVSECNSVLTCEGSDVSGASMWSVQVNPSTSDECKGDTHNEDYEDVGDEGLDKLCEEMSKISVNNATAKFAGKHTRFVYNSDGELEGELSSSSKTEEEIVV</sequence>